<feature type="short sequence motif" description="Nudix box" evidence="6">
    <location>
        <begin position="259"/>
        <end position="281"/>
    </location>
</feature>
<feature type="binding site" evidence="5">
    <location>
        <position position="278"/>
    </location>
    <ligand>
        <name>Mg(2+)</name>
        <dbReference type="ChEBI" id="CHEBI:18420"/>
        <label>1</label>
    </ligand>
</feature>
<dbReference type="Gene3D" id="3.90.79.10">
    <property type="entry name" value="Nucleoside Triphosphate Pyrophosphohydrolase"/>
    <property type="match status" value="1"/>
</dbReference>
<dbReference type="PROSITE" id="PS51462">
    <property type="entry name" value="NUDIX"/>
    <property type="match status" value="1"/>
</dbReference>
<dbReference type="InterPro" id="IPR036568">
    <property type="entry name" value="GGCT-like_sf"/>
</dbReference>
<dbReference type="InterPro" id="IPR009288">
    <property type="entry name" value="AIG2-like_dom"/>
</dbReference>
<evidence type="ECO:0000256" key="5">
    <source>
        <dbReference type="PIRSR" id="PIRSR604385-2"/>
    </source>
</evidence>
<dbReference type="PROSITE" id="PS00893">
    <property type="entry name" value="NUDIX_BOX"/>
    <property type="match status" value="1"/>
</dbReference>
<dbReference type="GO" id="GO:0016818">
    <property type="term" value="F:hydrolase activity, acting on acid anhydrides, in phosphorus-containing anhydrides"/>
    <property type="evidence" value="ECO:0007669"/>
    <property type="project" value="InterPro"/>
</dbReference>
<dbReference type="GO" id="GO:0016740">
    <property type="term" value="F:transferase activity"/>
    <property type="evidence" value="ECO:0007669"/>
    <property type="project" value="UniProtKB-KW"/>
</dbReference>
<feature type="binding site" evidence="5">
    <location>
        <position position="327"/>
    </location>
    <ligand>
        <name>Mg(2+)</name>
        <dbReference type="ChEBI" id="CHEBI:18420"/>
        <label>1</label>
    </ligand>
</feature>
<organism evidence="8 9">
    <name type="scientific">Yoonia rhodophyticola</name>
    <dbReference type="NCBI Taxonomy" id="3137370"/>
    <lineage>
        <taxon>Bacteria</taxon>
        <taxon>Pseudomonadati</taxon>
        <taxon>Pseudomonadota</taxon>
        <taxon>Alphaproteobacteria</taxon>
        <taxon>Rhodobacterales</taxon>
        <taxon>Paracoccaceae</taxon>
        <taxon>Yoonia</taxon>
    </lineage>
</organism>
<dbReference type="PANTHER" id="PTHR31544">
    <property type="entry name" value="AIG2-LIKE PROTEIN D"/>
    <property type="match status" value="1"/>
</dbReference>
<dbReference type="AlphaFoldDB" id="A0AAN0NJM8"/>
<feature type="binding site" evidence="5">
    <location>
        <position position="258"/>
    </location>
    <ligand>
        <name>Mg(2+)</name>
        <dbReference type="ChEBI" id="CHEBI:18420"/>
        <label>1</label>
    </ligand>
</feature>
<dbReference type="SUPFAM" id="SSF110857">
    <property type="entry name" value="Gamma-glutamyl cyclotransferase-like"/>
    <property type="match status" value="1"/>
</dbReference>
<reference evidence="8 9" key="2">
    <citation type="submission" date="2024-08" db="EMBL/GenBank/DDBJ databases">
        <title>Phylogenomic analyses of a clade within the roseobacter group suggest taxonomic reassignments of species of the genera Aestuariivita, Citreicella, Loktanella, Nautella, Pelagibaca, Ruegeria, Thalassobius, Thiobacimonas and Tropicibacter, and the proposal o.</title>
        <authorList>
            <person name="Jeon C.O."/>
        </authorList>
    </citation>
    <scope>NUCLEOTIDE SEQUENCE [LARGE SCALE GENOMIC DNA]</scope>
    <source>
        <strain evidence="8 9">SS1-5</strain>
    </source>
</reference>
<keyword evidence="2" id="KW-0808">Transferase</keyword>
<keyword evidence="5" id="KW-0460">Magnesium</keyword>
<feature type="binding site" evidence="5">
    <location>
        <position position="274"/>
    </location>
    <ligand>
        <name>Mg(2+)</name>
        <dbReference type="ChEBI" id="CHEBI:18420"/>
        <label>1</label>
    </ligand>
</feature>
<dbReference type="InterPro" id="IPR000086">
    <property type="entry name" value="NUDIX_hydrolase_dom"/>
</dbReference>
<gene>
    <name evidence="8" type="ORF">AABB31_14905</name>
</gene>
<evidence type="ECO:0000256" key="6">
    <source>
        <dbReference type="PIRSR" id="PIRSR604385-3"/>
    </source>
</evidence>
<evidence type="ECO:0000259" key="7">
    <source>
        <dbReference type="PROSITE" id="PS51462"/>
    </source>
</evidence>
<dbReference type="Pfam" id="PF00293">
    <property type="entry name" value="NUDIX"/>
    <property type="match status" value="1"/>
</dbReference>
<dbReference type="GO" id="GO:0046872">
    <property type="term" value="F:metal ion binding"/>
    <property type="evidence" value="ECO:0007669"/>
    <property type="project" value="UniProtKB-KW"/>
</dbReference>
<dbReference type="InterPro" id="IPR045038">
    <property type="entry name" value="AIG2-like"/>
</dbReference>
<proteinExistence type="predicted"/>
<dbReference type="EMBL" id="CP151767">
    <property type="protein sequence ID" value="WZU66342.1"/>
    <property type="molecule type" value="Genomic_DNA"/>
</dbReference>
<evidence type="ECO:0000313" key="9">
    <source>
        <dbReference type="Proteomes" id="UP001470809"/>
    </source>
</evidence>
<evidence type="ECO:0000313" key="8">
    <source>
        <dbReference type="EMBL" id="WZU66342.1"/>
    </source>
</evidence>
<dbReference type="InterPro" id="IPR004385">
    <property type="entry name" value="NDP_pyrophosphatase"/>
</dbReference>
<dbReference type="SUPFAM" id="SSF55811">
    <property type="entry name" value="Nudix"/>
    <property type="match status" value="1"/>
</dbReference>
<comment type="cofactor">
    <cofactor evidence="1 5">
        <name>Mg(2+)</name>
        <dbReference type="ChEBI" id="CHEBI:18420"/>
    </cofactor>
</comment>
<keyword evidence="9" id="KW-1185">Reference proteome</keyword>
<accession>A0AAN0NJM8</accession>
<evidence type="ECO:0000256" key="1">
    <source>
        <dbReference type="ARBA" id="ARBA00001946"/>
    </source>
</evidence>
<dbReference type="Proteomes" id="UP001470809">
    <property type="component" value="Chromosome"/>
</dbReference>
<dbReference type="Gene3D" id="3.10.490.10">
    <property type="entry name" value="Gamma-glutamyl cyclotransferase-like"/>
    <property type="match status" value="1"/>
</dbReference>
<dbReference type="Pfam" id="PF06094">
    <property type="entry name" value="GGACT"/>
    <property type="match status" value="1"/>
</dbReference>
<dbReference type="NCBIfam" id="TIGR00052">
    <property type="entry name" value="nudix-type nucleoside diphosphatase, YffH/AdpP family"/>
    <property type="match status" value="1"/>
</dbReference>
<dbReference type="CDD" id="cd24155">
    <property type="entry name" value="NUDIX_ADPRase"/>
    <property type="match status" value="1"/>
</dbReference>
<protein>
    <recommendedName>
        <fullName evidence="4">Putative gamma-glutamylcyclotransferase</fullName>
    </recommendedName>
</protein>
<keyword evidence="5" id="KW-0479">Metal-binding</keyword>
<evidence type="ECO:0000256" key="4">
    <source>
        <dbReference type="ARBA" id="ARBA00030602"/>
    </source>
</evidence>
<dbReference type="InterPro" id="IPR013024">
    <property type="entry name" value="GGCT-like"/>
</dbReference>
<dbReference type="InterPro" id="IPR015797">
    <property type="entry name" value="NUDIX_hydrolase-like_dom_sf"/>
</dbReference>
<reference evidence="9" key="1">
    <citation type="submission" date="2024-04" db="EMBL/GenBank/DDBJ databases">
        <title>Phylogenomic analyses of a clade within the roseobacter group suggest taxonomic reassignments of species of the genera Aestuariivita, Citreicella, Loktanella, Nautella, Pelagibaca, Ruegeria, Thalassobius, Thiobacimonas and Tropicibacter, and the proposal o.</title>
        <authorList>
            <person name="Jeon C.O."/>
        </authorList>
    </citation>
    <scope>NUCLEOTIDE SEQUENCE [LARGE SCALE GENOMIC DNA]</scope>
    <source>
        <strain evidence="9">SS1-5</strain>
    </source>
</reference>
<feature type="domain" description="Nudix hydrolase" evidence="7">
    <location>
        <begin position="216"/>
        <end position="356"/>
    </location>
</feature>
<dbReference type="InterPro" id="IPR020084">
    <property type="entry name" value="NUDIX_hydrolase_CS"/>
</dbReference>
<dbReference type="PANTHER" id="PTHR31544:SF2">
    <property type="entry name" value="AIG2-LIKE PROTEIN D"/>
    <property type="match status" value="1"/>
</dbReference>
<dbReference type="CDD" id="cd06661">
    <property type="entry name" value="GGCT_like"/>
    <property type="match status" value="1"/>
</dbReference>
<evidence type="ECO:0000256" key="3">
    <source>
        <dbReference type="ARBA" id="ARBA00022801"/>
    </source>
</evidence>
<evidence type="ECO:0000256" key="2">
    <source>
        <dbReference type="ARBA" id="ARBA00022679"/>
    </source>
</evidence>
<dbReference type="RefSeq" id="WP_342075667.1">
    <property type="nucleotide sequence ID" value="NZ_CP151767.2"/>
</dbReference>
<dbReference type="KEGG" id="yrh:AABB31_14905"/>
<keyword evidence="3" id="KW-0378">Hydrolase</keyword>
<sequence length="371" mass="40985">MDLFVYGTLLSHDLMATVAGPGAFAPLRASLPDYRVRPIAGEVFPCIAPAPGQAADGIVWCDLSPAQIARLDLYEGEFGYRLEEVSVVVDGASRKASCYMPPDGIEEGQGEWSLDAWEATHLSPGLLAATELFSHRPLPETGALRRMWPMMEARAWSKHRAVAAPATIRHDPKPGDARIVAAHPPQGSFFRFQGVDVTHRRFDGTRSHVMVRETFLGCDAALVLPYDPARDRVLLVEQVRMGPLARHDPNPWMLEPVAGMIDARETPQDAALREAKEEANLDIRRLEPAADFYASPGESSSYFYCFVGLCDLPDDKRYHGGLADEHEDLRLHPLDFADAMGLAASGEVATGPLQMLLYWLAYHRDRLRALS</sequence>
<name>A0AAN0NJM8_9RHOB</name>